<sequence>MGCSIPFVYNTSVETNQSFSFDDLLESEVSLDQIHDEIAFLKINVEKQKLIYPEDYRTEVTQLANSNYIQLIPKSKSDTKSKRPCLKQQLKTPSVSLSQDLNRKRVHFVEIQSKQTNQCRRTTKKSKSKRQRKSQDIREHINLDDIF</sequence>
<protein>
    <submittedName>
        <fullName evidence="2">Uncharacterized protein</fullName>
    </submittedName>
</protein>
<evidence type="ECO:0000313" key="2">
    <source>
        <dbReference type="EMBL" id="CAD8209497.1"/>
    </source>
</evidence>
<evidence type="ECO:0000256" key="1">
    <source>
        <dbReference type="SAM" id="MobiDB-lite"/>
    </source>
</evidence>
<feature type="region of interest" description="Disordered" evidence="1">
    <location>
        <begin position="117"/>
        <end position="137"/>
    </location>
</feature>
<dbReference type="Proteomes" id="UP000683925">
    <property type="component" value="Unassembled WGS sequence"/>
</dbReference>
<evidence type="ECO:0000313" key="3">
    <source>
        <dbReference type="Proteomes" id="UP000683925"/>
    </source>
</evidence>
<accession>A0A8S1Y9A0</accession>
<feature type="compositionally biased region" description="Basic residues" evidence="1">
    <location>
        <begin position="121"/>
        <end position="132"/>
    </location>
</feature>
<dbReference type="AlphaFoldDB" id="A0A8S1Y9A0"/>
<keyword evidence="3" id="KW-1185">Reference proteome</keyword>
<dbReference type="OMA" id="SKQTNQC"/>
<organism evidence="2 3">
    <name type="scientific">Paramecium octaurelia</name>
    <dbReference type="NCBI Taxonomy" id="43137"/>
    <lineage>
        <taxon>Eukaryota</taxon>
        <taxon>Sar</taxon>
        <taxon>Alveolata</taxon>
        <taxon>Ciliophora</taxon>
        <taxon>Intramacronucleata</taxon>
        <taxon>Oligohymenophorea</taxon>
        <taxon>Peniculida</taxon>
        <taxon>Parameciidae</taxon>
        <taxon>Paramecium</taxon>
    </lineage>
</organism>
<comment type="caution">
    <text evidence="2">The sequence shown here is derived from an EMBL/GenBank/DDBJ whole genome shotgun (WGS) entry which is preliminary data.</text>
</comment>
<proteinExistence type="predicted"/>
<gene>
    <name evidence="2" type="ORF">POCTA_138.1.T1470107</name>
</gene>
<name>A0A8S1Y9A0_PAROT</name>
<dbReference type="EMBL" id="CAJJDP010000149">
    <property type="protein sequence ID" value="CAD8209497.1"/>
    <property type="molecule type" value="Genomic_DNA"/>
</dbReference>
<reference evidence="2" key="1">
    <citation type="submission" date="2021-01" db="EMBL/GenBank/DDBJ databases">
        <authorList>
            <consortium name="Genoscope - CEA"/>
            <person name="William W."/>
        </authorList>
    </citation>
    <scope>NUCLEOTIDE SEQUENCE</scope>
</reference>
<dbReference type="OrthoDB" id="304946at2759"/>